<evidence type="ECO:0000313" key="1">
    <source>
        <dbReference type="EMBL" id="KAG8240198.1"/>
    </source>
</evidence>
<keyword evidence="2" id="KW-1185">Reference proteome</keyword>
<protein>
    <submittedName>
        <fullName evidence="1">Uncharacterized protein</fullName>
    </submittedName>
</protein>
<accession>A0A8K0PCX5</accession>
<dbReference type="Proteomes" id="UP000792457">
    <property type="component" value="Unassembled WGS sequence"/>
</dbReference>
<name>A0A8K0PCX5_LADFU</name>
<organism evidence="1 2">
    <name type="scientific">Ladona fulva</name>
    <name type="common">Scarce chaser dragonfly</name>
    <name type="synonym">Libellula fulva</name>
    <dbReference type="NCBI Taxonomy" id="123851"/>
    <lineage>
        <taxon>Eukaryota</taxon>
        <taxon>Metazoa</taxon>
        <taxon>Ecdysozoa</taxon>
        <taxon>Arthropoda</taxon>
        <taxon>Hexapoda</taxon>
        <taxon>Insecta</taxon>
        <taxon>Pterygota</taxon>
        <taxon>Palaeoptera</taxon>
        <taxon>Odonata</taxon>
        <taxon>Epiprocta</taxon>
        <taxon>Anisoptera</taxon>
        <taxon>Libelluloidea</taxon>
        <taxon>Libellulidae</taxon>
        <taxon>Ladona</taxon>
    </lineage>
</organism>
<comment type="caution">
    <text evidence="1">The sequence shown here is derived from an EMBL/GenBank/DDBJ whole genome shotgun (WGS) entry which is preliminary data.</text>
</comment>
<sequence>MPEDRKVKKIYIGHPGGRRLRGRPRKRCLDDLRKMKIKRWRMHASDVWADIVREALQGM</sequence>
<dbReference type="EMBL" id="KZ312435">
    <property type="protein sequence ID" value="KAG8240198.1"/>
    <property type="molecule type" value="Genomic_DNA"/>
</dbReference>
<dbReference type="AlphaFoldDB" id="A0A8K0PCX5"/>
<gene>
    <name evidence="1" type="ORF">J437_LFUL016695</name>
</gene>
<reference evidence="1" key="1">
    <citation type="submission" date="2013-04" db="EMBL/GenBank/DDBJ databases">
        <authorList>
            <person name="Qu J."/>
            <person name="Murali S.C."/>
            <person name="Bandaranaike D."/>
            <person name="Bellair M."/>
            <person name="Blankenburg K."/>
            <person name="Chao H."/>
            <person name="Dinh H."/>
            <person name="Doddapaneni H."/>
            <person name="Downs B."/>
            <person name="Dugan-Rocha S."/>
            <person name="Elkadiri S."/>
            <person name="Gnanaolivu R.D."/>
            <person name="Hernandez B."/>
            <person name="Javaid M."/>
            <person name="Jayaseelan J.C."/>
            <person name="Lee S."/>
            <person name="Li M."/>
            <person name="Ming W."/>
            <person name="Munidasa M."/>
            <person name="Muniz J."/>
            <person name="Nguyen L."/>
            <person name="Ongeri F."/>
            <person name="Osuji N."/>
            <person name="Pu L.-L."/>
            <person name="Puazo M."/>
            <person name="Qu C."/>
            <person name="Quiroz J."/>
            <person name="Raj R."/>
            <person name="Weissenberger G."/>
            <person name="Xin Y."/>
            <person name="Zou X."/>
            <person name="Han Y."/>
            <person name="Richards S."/>
            <person name="Worley K."/>
            <person name="Muzny D."/>
            <person name="Gibbs R."/>
        </authorList>
    </citation>
    <scope>NUCLEOTIDE SEQUENCE</scope>
    <source>
        <strain evidence="1">Sampled in the wild</strain>
    </source>
</reference>
<proteinExistence type="predicted"/>
<reference evidence="1" key="2">
    <citation type="submission" date="2017-10" db="EMBL/GenBank/DDBJ databases">
        <title>Ladona fulva Genome sequencing and assembly.</title>
        <authorList>
            <person name="Murali S."/>
            <person name="Richards S."/>
            <person name="Bandaranaike D."/>
            <person name="Bellair M."/>
            <person name="Blankenburg K."/>
            <person name="Chao H."/>
            <person name="Dinh H."/>
            <person name="Doddapaneni H."/>
            <person name="Dugan-Rocha S."/>
            <person name="Elkadiri S."/>
            <person name="Gnanaolivu R."/>
            <person name="Hernandez B."/>
            <person name="Skinner E."/>
            <person name="Javaid M."/>
            <person name="Lee S."/>
            <person name="Li M."/>
            <person name="Ming W."/>
            <person name="Munidasa M."/>
            <person name="Muniz J."/>
            <person name="Nguyen L."/>
            <person name="Hughes D."/>
            <person name="Osuji N."/>
            <person name="Pu L.-L."/>
            <person name="Puazo M."/>
            <person name="Qu C."/>
            <person name="Quiroz J."/>
            <person name="Raj R."/>
            <person name="Weissenberger G."/>
            <person name="Xin Y."/>
            <person name="Zou X."/>
            <person name="Han Y."/>
            <person name="Worley K."/>
            <person name="Muzny D."/>
            <person name="Gibbs R."/>
        </authorList>
    </citation>
    <scope>NUCLEOTIDE SEQUENCE</scope>
    <source>
        <strain evidence="1">Sampled in the wild</strain>
    </source>
</reference>
<evidence type="ECO:0000313" key="2">
    <source>
        <dbReference type="Proteomes" id="UP000792457"/>
    </source>
</evidence>